<dbReference type="GO" id="GO:0001731">
    <property type="term" value="P:formation of translation preinitiation complex"/>
    <property type="evidence" value="ECO:0007669"/>
    <property type="project" value="InterPro"/>
</dbReference>
<dbReference type="CDD" id="cd11610">
    <property type="entry name" value="eIF2D_N"/>
    <property type="match status" value="1"/>
</dbReference>
<dbReference type="InterPro" id="IPR058886">
    <property type="entry name" value="SWIB_eIF2D"/>
</dbReference>
<dbReference type="Gene3D" id="1.10.245.10">
    <property type="entry name" value="SWIB/MDM2 domain"/>
    <property type="match status" value="1"/>
</dbReference>
<evidence type="ECO:0000259" key="3">
    <source>
        <dbReference type="PROSITE" id="PS50296"/>
    </source>
</evidence>
<feature type="domain" description="DM2" evidence="4">
    <location>
        <begin position="375"/>
        <end position="457"/>
    </location>
</feature>
<evidence type="ECO:0008006" key="7">
    <source>
        <dbReference type="Google" id="ProtNLM"/>
    </source>
</evidence>
<dbReference type="InterPro" id="IPR039757">
    <property type="entry name" value="EIF2D"/>
</dbReference>
<dbReference type="Pfam" id="PF17832">
    <property type="entry name" value="Pre-PUA"/>
    <property type="match status" value="1"/>
</dbReference>
<dbReference type="InterPro" id="IPR048248">
    <property type="entry name" value="PUA_eIF2d-like"/>
</dbReference>
<dbReference type="CDD" id="cd21156">
    <property type="entry name" value="PUA_eIF2d-like"/>
    <property type="match status" value="1"/>
</dbReference>
<name>A0A9N9TKZ3_PHYSR</name>
<evidence type="ECO:0000256" key="1">
    <source>
        <dbReference type="ARBA" id="ARBA00010359"/>
    </source>
</evidence>
<dbReference type="Pfam" id="PF01253">
    <property type="entry name" value="SUI1"/>
    <property type="match status" value="1"/>
</dbReference>
<evidence type="ECO:0000256" key="2">
    <source>
        <dbReference type="ARBA" id="ARBA00022490"/>
    </source>
</evidence>
<feature type="domain" description="SUI1" evidence="3">
    <location>
        <begin position="477"/>
        <end position="549"/>
    </location>
</feature>
<dbReference type="Gene3D" id="3.10.400.20">
    <property type="match status" value="1"/>
</dbReference>
<keyword evidence="2" id="KW-0963">Cytoplasm</keyword>
<dbReference type="OrthoDB" id="199771at2759"/>
<dbReference type="EMBL" id="OU900095">
    <property type="protein sequence ID" value="CAG9858310.1"/>
    <property type="molecule type" value="Genomic_DNA"/>
</dbReference>
<dbReference type="AlphaFoldDB" id="A0A9N9TKZ3"/>
<dbReference type="InterPro" id="IPR041366">
    <property type="entry name" value="Pre-PUA"/>
</dbReference>
<dbReference type="CDD" id="cd11608">
    <property type="entry name" value="eIF2D_C"/>
    <property type="match status" value="1"/>
</dbReference>
<dbReference type="InterPro" id="IPR039759">
    <property type="entry name" value="eIF2D_SUI1"/>
</dbReference>
<dbReference type="InterPro" id="IPR036877">
    <property type="entry name" value="SUI1_dom_sf"/>
</dbReference>
<dbReference type="InterPro" id="IPR048247">
    <property type="entry name" value="eIF2D_N"/>
</dbReference>
<dbReference type="PANTHER" id="PTHR12217">
    <property type="entry name" value="EUKARYOTIC TRANSLATION INITIATION FACTOR 2D"/>
    <property type="match status" value="1"/>
</dbReference>
<dbReference type="SUPFAM" id="SSF47592">
    <property type="entry name" value="SWIB/MDM2 domain"/>
    <property type="match status" value="1"/>
</dbReference>
<dbReference type="NCBIfam" id="TIGR00451">
    <property type="entry name" value="unchar_dom_2"/>
    <property type="match status" value="1"/>
</dbReference>
<dbReference type="PROSITE" id="PS50296">
    <property type="entry name" value="SUI1"/>
    <property type="match status" value="1"/>
</dbReference>
<dbReference type="SUPFAM" id="SSF55159">
    <property type="entry name" value="eIF1-like"/>
    <property type="match status" value="1"/>
</dbReference>
<gene>
    <name evidence="5" type="ORF">PHYEVI_LOCUS4700</name>
</gene>
<dbReference type="PANTHER" id="PTHR12217:SF4">
    <property type="entry name" value="EUKARYOTIC TRANSLATION INITIATION FACTOR 2D"/>
    <property type="match status" value="1"/>
</dbReference>
<dbReference type="InterPro" id="IPR057429">
    <property type="entry name" value="WH_eIF2D"/>
</dbReference>
<dbReference type="Pfam" id="PF25304">
    <property type="entry name" value="WHD_eIF2D"/>
    <property type="match status" value="1"/>
</dbReference>
<dbReference type="CDD" id="cd10567">
    <property type="entry name" value="SWIB-MDM2_like"/>
    <property type="match status" value="1"/>
</dbReference>
<dbReference type="GO" id="GO:0003743">
    <property type="term" value="F:translation initiation factor activity"/>
    <property type="evidence" value="ECO:0007669"/>
    <property type="project" value="InterPro"/>
</dbReference>
<dbReference type="Gene3D" id="3.30.780.10">
    <property type="entry name" value="SUI1-like domain"/>
    <property type="match status" value="1"/>
</dbReference>
<dbReference type="InterPro" id="IPR036885">
    <property type="entry name" value="SWIB_MDM2_dom_sf"/>
</dbReference>
<evidence type="ECO:0000313" key="6">
    <source>
        <dbReference type="Proteomes" id="UP001153712"/>
    </source>
</evidence>
<evidence type="ECO:0000259" key="4">
    <source>
        <dbReference type="PROSITE" id="PS51925"/>
    </source>
</evidence>
<reference evidence="5" key="1">
    <citation type="submission" date="2022-01" db="EMBL/GenBank/DDBJ databases">
        <authorList>
            <person name="King R."/>
        </authorList>
    </citation>
    <scope>NUCLEOTIDE SEQUENCE</scope>
</reference>
<dbReference type="InterPro" id="IPR015947">
    <property type="entry name" value="PUA-like_sf"/>
</dbReference>
<dbReference type="Pfam" id="PF26292">
    <property type="entry name" value="PUA_elF2D"/>
    <property type="match status" value="1"/>
</dbReference>
<dbReference type="PROSITE" id="PS50890">
    <property type="entry name" value="PUA"/>
    <property type="match status" value="1"/>
</dbReference>
<dbReference type="InterPro" id="IPR004521">
    <property type="entry name" value="Uncharacterised_CHP00451"/>
</dbReference>
<comment type="similarity">
    <text evidence="1">Belongs to the eIF2D family.</text>
</comment>
<dbReference type="Pfam" id="PF26291">
    <property type="entry name" value="SWIB_eIF2D"/>
    <property type="match status" value="1"/>
</dbReference>
<proteinExistence type="inferred from homology"/>
<dbReference type="InterPro" id="IPR001950">
    <property type="entry name" value="SUI1"/>
</dbReference>
<dbReference type="PROSITE" id="PS51925">
    <property type="entry name" value="SWIB_MDM2"/>
    <property type="match status" value="1"/>
</dbReference>
<sequence>MFKKPVKVKSNTQSKGTERKHFKELLLKSFPNLTESDFNELLPKKEALNVLKVVTHNEATIIVYSIQKRPMVFEYEKRFYPTVFLLWKFPNIIYAFTTHQQVMGFITSGADLMSPGVVTPPSHTNLPKYGTVQQFDTVYVNLTTNKAAVAVGVASQGSNAMTRENSRGKCVNIYHFYGDHLCTLEGMPNLPLANLGPPDWLSIKSYEEDFPALGGSPKKENIQVETDLNLESTNDDLDVVETNEEANTEDNTEETVKDSVEEMDELLLFCFLGAVKYSKSLSLPVLTSNFFKLNMLAICPEDKTLDIKKTSYKKLKPFLKKMCEEGIVTVKEIKSGVEAITAINRDHPKLQAFYLSPTERLKKDTGENENKQSTNVTESYVITEAVVQLFEGHSKGETLEMPEIRKCVTKYIKENNLQDEANEKYVKPKNKLAKICKTEHPIAWEEVIEKVCAAMKNCYKVKSGHEEILGKGKVSPIALSVSVRSGNKKVTLVDNLELFGIRINEFAKECQHGVAASTSISRPPGKKCDQLLVQGNQVLFIYNLLIEKYKVPKMYVKGLENAPKKKK</sequence>
<dbReference type="GO" id="GO:0003723">
    <property type="term" value="F:RNA binding"/>
    <property type="evidence" value="ECO:0007669"/>
    <property type="project" value="InterPro"/>
</dbReference>
<protein>
    <recommendedName>
        <fullName evidence="7">Ligatin</fullName>
    </recommendedName>
</protein>
<organism evidence="5 6">
    <name type="scientific">Phyllotreta striolata</name>
    <name type="common">Striped flea beetle</name>
    <name type="synonym">Crioceris striolata</name>
    <dbReference type="NCBI Taxonomy" id="444603"/>
    <lineage>
        <taxon>Eukaryota</taxon>
        <taxon>Metazoa</taxon>
        <taxon>Ecdysozoa</taxon>
        <taxon>Arthropoda</taxon>
        <taxon>Hexapoda</taxon>
        <taxon>Insecta</taxon>
        <taxon>Pterygota</taxon>
        <taxon>Neoptera</taxon>
        <taxon>Endopterygota</taxon>
        <taxon>Coleoptera</taxon>
        <taxon>Polyphaga</taxon>
        <taxon>Cucujiformia</taxon>
        <taxon>Chrysomeloidea</taxon>
        <taxon>Chrysomelidae</taxon>
        <taxon>Galerucinae</taxon>
        <taxon>Alticini</taxon>
        <taxon>Phyllotreta</taxon>
    </lineage>
</organism>
<dbReference type="Proteomes" id="UP001153712">
    <property type="component" value="Chromosome 2"/>
</dbReference>
<evidence type="ECO:0000313" key="5">
    <source>
        <dbReference type="EMBL" id="CAG9858310.1"/>
    </source>
</evidence>
<dbReference type="InterPro" id="IPR003121">
    <property type="entry name" value="SWIB_MDM2_domain"/>
</dbReference>
<dbReference type="SUPFAM" id="SSF88697">
    <property type="entry name" value="PUA domain-like"/>
    <property type="match status" value="1"/>
</dbReference>
<accession>A0A9N9TKZ3</accession>
<keyword evidence="6" id="KW-1185">Reference proteome</keyword>